<keyword evidence="1" id="KW-1185">Reference proteome</keyword>
<sequence length="69" mass="7845">LHHILPNRTLKIIGRHDEPIEELALSKVSTENEQFLVSCGHDSKVVDDISWLITNISTLPRTDRGDKEL</sequence>
<dbReference type="AlphaFoldDB" id="A0A915L5L6"/>
<dbReference type="WBParaSite" id="nRc.2.0.1.t45813-RA">
    <property type="protein sequence ID" value="nRc.2.0.1.t45813-RA"/>
    <property type="gene ID" value="nRc.2.0.1.g45813"/>
</dbReference>
<accession>A0A915L5L6</accession>
<evidence type="ECO:0000313" key="1">
    <source>
        <dbReference type="Proteomes" id="UP000887565"/>
    </source>
</evidence>
<protein>
    <submittedName>
        <fullName evidence="2">Uncharacterized protein</fullName>
    </submittedName>
</protein>
<name>A0A915L5L6_ROMCU</name>
<reference evidence="2" key="1">
    <citation type="submission" date="2022-11" db="UniProtKB">
        <authorList>
            <consortium name="WormBaseParasite"/>
        </authorList>
    </citation>
    <scope>IDENTIFICATION</scope>
</reference>
<proteinExistence type="predicted"/>
<evidence type="ECO:0000313" key="2">
    <source>
        <dbReference type="WBParaSite" id="nRc.2.0.1.t45813-RA"/>
    </source>
</evidence>
<dbReference type="Proteomes" id="UP000887565">
    <property type="component" value="Unplaced"/>
</dbReference>
<organism evidence="1 2">
    <name type="scientific">Romanomermis culicivorax</name>
    <name type="common">Nematode worm</name>
    <dbReference type="NCBI Taxonomy" id="13658"/>
    <lineage>
        <taxon>Eukaryota</taxon>
        <taxon>Metazoa</taxon>
        <taxon>Ecdysozoa</taxon>
        <taxon>Nematoda</taxon>
        <taxon>Enoplea</taxon>
        <taxon>Dorylaimia</taxon>
        <taxon>Mermithida</taxon>
        <taxon>Mermithoidea</taxon>
        <taxon>Mermithidae</taxon>
        <taxon>Romanomermis</taxon>
    </lineage>
</organism>